<comment type="caution">
    <text evidence="10">The sequence shown here is derived from an EMBL/GenBank/DDBJ whole genome shotgun (WGS) entry which is preliminary data.</text>
</comment>
<comment type="similarity">
    <text evidence="1 7">Belongs to the bacterial ribosomal protein bL9 family.</text>
</comment>
<sequence length="149" mass="16568">MKVIFLQNVSGKAKAGDVKDVNPGYARNFLFKKNLAVEATAENLAQLDEQRELQRQREAEELATAKALAEAVKKLEILKFTRPCGDKGKLFGAVTSADIADELGKQGINLDKKQIKLPQNIKSLGKHVAQLRLHPDVKLEMELQVFEES</sequence>
<dbReference type="HAMAP" id="MF_00503">
    <property type="entry name" value="Ribosomal_bL9"/>
    <property type="match status" value="1"/>
</dbReference>
<dbReference type="InterPro" id="IPR036935">
    <property type="entry name" value="Ribosomal_bL9_N_sf"/>
</dbReference>
<dbReference type="Pfam" id="PF01281">
    <property type="entry name" value="Ribosomal_L9_N"/>
    <property type="match status" value="1"/>
</dbReference>
<dbReference type="GO" id="GO:0006412">
    <property type="term" value="P:translation"/>
    <property type="evidence" value="ECO:0007669"/>
    <property type="project" value="UniProtKB-UniRule"/>
</dbReference>
<dbReference type="InterPro" id="IPR020594">
    <property type="entry name" value="Ribosomal_bL9_bac/chp"/>
</dbReference>
<keyword evidence="3 7" id="KW-0694">RNA-binding</keyword>
<name>A0A7W7Y649_9BACT</name>
<evidence type="ECO:0000259" key="8">
    <source>
        <dbReference type="Pfam" id="PF01281"/>
    </source>
</evidence>
<dbReference type="InterPro" id="IPR000244">
    <property type="entry name" value="Ribosomal_bL9"/>
</dbReference>
<dbReference type="GO" id="GO:0019843">
    <property type="term" value="F:rRNA binding"/>
    <property type="evidence" value="ECO:0007669"/>
    <property type="project" value="UniProtKB-UniRule"/>
</dbReference>
<organism evidence="10 11">
    <name type="scientific">Desulfurispira natronophila</name>
    <dbReference type="NCBI Taxonomy" id="682562"/>
    <lineage>
        <taxon>Bacteria</taxon>
        <taxon>Pseudomonadati</taxon>
        <taxon>Chrysiogenota</taxon>
        <taxon>Chrysiogenia</taxon>
        <taxon>Chrysiogenales</taxon>
        <taxon>Chrysiogenaceae</taxon>
        <taxon>Desulfurispira</taxon>
    </lineage>
</organism>
<dbReference type="AlphaFoldDB" id="A0A7W7Y649"/>
<evidence type="ECO:0000256" key="4">
    <source>
        <dbReference type="ARBA" id="ARBA00022980"/>
    </source>
</evidence>
<dbReference type="SUPFAM" id="SSF55653">
    <property type="entry name" value="Ribosomal protein L9 C-domain"/>
    <property type="match status" value="1"/>
</dbReference>
<dbReference type="GO" id="GO:1990904">
    <property type="term" value="C:ribonucleoprotein complex"/>
    <property type="evidence" value="ECO:0007669"/>
    <property type="project" value="UniProtKB-KW"/>
</dbReference>
<dbReference type="InterPro" id="IPR036791">
    <property type="entry name" value="Ribosomal_bL9_C_sf"/>
</dbReference>
<dbReference type="EMBL" id="JACHID010000013">
    <property type="protein sequence ID" value="MBB5022629.1"/>
    <property type="molecule type" value="Genomic_DNA"/>
</dbReference>
<evidence type="ECO:0000256" key="2">
    <source>
        <dbReference type="ARBA" id="ARBA00022730"/>
    </source>
</evidence>
<feature type="domain" description="Ribosomal protein L9" evidence="8">
    <location>
        <begin position="1"/>
        <end position="47"/>
    </location>
</feature>
<dbReference type="PANTHER" id="PTHR21368">
    <property type="entry name" value="50S RIBOSOMAL PROTEIN L9"/>
    <property type="match status" value="1"/>
</dbReference>
<dbReference type="RefSeq" id="WP_183733493.1">
    <property type="nucleotide sequence ID" value="NZ_JACHID010000013.1"/>
</dbReference>
<evidence type="ECO:0000256" key="7">
    <source>
        <dbReference type="HAMAP-Rule" id="MF_00503"/>
    </source>
</evidence>
<proteinExistence type="inferred from homology"/>
<dbReference type="InterPro" id="IPR020069">
    <property type="entry name" value="Ribosomal_bL9_C"/>
</dbReference>
<dbReference type="Proteomes" id="UP000528322">
    <property type="component" value="Unassembled WGS sequence"/>
</dbReference>
<evidence type="ECO:0000313" key="11">
    <source>
        <dbReference type="Proteomes" id="UP000528322"/>
    </source>
</evidence>
<gene>
    <name evidence="7" type="primary">rplI</name>
    <name evidence="10" type="ORF">HNR37_001967</name>
</gene>
<keyword evidence="4 7" id="KW-0689">Ribosomal protein</keyword>
<keyword evidence="2 7" id="KW-0699">rRNA-binding</keyword>
<dbReference type="GO" id="GO:0003735">
    <property type="term" value="F:structural constituent of ribosome"/>
    <property type="evidence" value="ECO:0007669"/>
    <property type="project" value="InterPro"/>
</dbReference>
<reference evidence="10 11" key="1">
    <citation type="submission" date="2020-08" db="EMBL/GenBank/DDBJ databases">
        <title>Genomic Encyclopedia of Type Strains, Phase IV (KMG-IV): sequencing the most valuable type-strain genomes for metagenomic binning, comparative biology and taxonomic classification.</title>
        <authorList>
            <person name="Goeker M."/>
        </authorList>
    </citation>
    <scope>NUCLEOTIDE SEQUENCE [LARGE SCALE GENOMIC DNA]</scope>
    <source>
        <strain evidence="10 11">DSM 22071</strain>
    </source>
</reference>
<dbReference type="InterPro" id="IPR020070">
    <property type="entry name" value="Ribosomal_bL9_N"/>
</dbReference>
<dbReference type="Pfam" id="PF03948">
    <property type="entry name" value="Ribosomal_L9_C"/>
    <property type="match status" value="1"/>
</dbReference>
<dbReference type="NCBIfam" id="TIGR00158">
    <property type="entry name" value="L9"/>
    <property type="match status" value="1"/>
</dbReference>
<evidence type="ECO:0000256" key="1">
    <source>
        <dbReference type="ARBA" id="ARBA00010605"/>
    </source>
</evidence>
<dbReference type="GO" id="GO:0005840">
    <property type="term" value="C:ribosome"/>
    <property type="evidence" value="ECO:0007669"/>
    <property type="project" value="UniProtKB-KW"/>
</dbReference>
<evidence type="ECO:0000313" key="10">
    <source>
        <dbReference type="EMBL" id="MBB5022629.1"/>
    </source>
</evidence>
<comment type="function">
    <text evidence="7">Binds to the 23S rRNA.</text>
</comment>
<evidence type="ECO:0000256" key="3">
    <source>
        <dbReference type="ARBA" id="ARBA00022884"/>
    </source>
</evidence>
<accession>A0A7W7Y649</accession>
<dbReference type="InterPro" id="IPR009027">
    <property type="entry name" value="Ribosomal_bL9/RNase_H1_N"/>
</dbReference>
<evidence type="ECO:0000256" key="6">
    <source>
        <dbReference type="ARBA" id="ARBA00035292"/>
    </source>
</evidence>
<protein>
    <recommendedName>
        <fullName evidence="6 7">Large ribosomal subunit protein bL9</fullName>
    </recommendedName>
</protein>
<dbReference type="Gene3D" id="3.40.5.10">
    <property type="entry name" value="Ribosomal protein L9, N-terminal domain"/>
    <property type="match status" value="1"/>
</dbReference>
<evidence type="ECO:0000259" key="9">
    <source>
        <dbReference type="Pfam" id="PF03948"/>
    </source>
</evidence>
<dbReference type="SUPFAM" id="SSF55658">
    <property type="entry name" value="L9 N-domain-like"/>
    <property type="match status" value="1"/>
</dbReference>
<feature type="domain" description="Large ribosomal subunit protein bL9 C-terminal" evidence="9">
    <location>
        <begin position="64"/>
        <end position="145"/>
    </location>
</feature>
<keyword evidence="5 7" id="KW-0687">Ribonucleoprotein</keyword>
<dbReference type="Gene3D" id="3.10.430.100">
    <property type="entry name" value="Ribosomal protein L9, C-terminal domain"/>
    <property type="match status" value="1"/>
</dbReference>
<evidence type="ECO:0000256" key="5">
    <source>
        <dbReference type="ARBA" id="ARBA00023274"/>
    </source>
</evidence>
<keyword evidence="11" id="KW-1185">Reference proteome</keyword>